<feature type="compositionally biased region" description="Polar residues" evidence="1">
    <location>
        <begin position="161"/>
        <end position="176"/>
    </location>
</feature>
<feature type="compositionally biased region" description="Low complexity" evidence="1">
    <location>
        <begin position="84"/>
        <end position="94"/>
    </location>
</feature>
<organism evidence="2 3">
    <name type="scientific">Cocos nucifera</name>
    <name type="common">Coconut palm</name>
    <dbReference type="NCBI Taxonomy" id="13894"/>
    <lineage>
        <taxon>Eukaryota</taxon>
        <taxon>Viridiplantae</taxon>
        <taxon>Streptophyta</taxon>
        <taxon>Embryophyta</taxon>
        <taxon>Tracheophyta</taxon>
        <taxon>Spermatophyta</taxon>
        <taxon>Magnoliopsida</taxon>
        <taxon>Liliopsida</taxon>
        <taxon>Arecaceae</taxon>
        <taxon>Arecoideae</taxon>
        <taxon>Cocoseae</taxon>
        <taxon>Attaleinae</taxon>
        <taxon>Cocos</taxon>
    </lineage>
</organism>
<evidence type="ECO:0000256" key="1">
    <source>
        <dbReference type="SAM" id="MobiDB-lite"/>
    </source>
</evidence>
<evidence type="ECO:0000313" key="2">
    <source>
        <dbReference type="EMBL" id="KAG1363492.1"/>
    </source>
</evidence>
<keyword evidence="3" id="KW-1185">Reference proteome</keyword>
<reference evidence="2" key="2">
    <citation type="submission" date="2019-07" db="EMBL/GenBank/DDBJ databases">
        <authorList>
            <person name="Yang Y."/>
            <person name="Bocs S."/>
            <person name="Baudouin L."/>
        </authorList>
    </citation>
    <scope>NUCLEOTIDE SEQUENCE</scope>
    <source>
        <tissue evidence="2">Spear leaf of Hainan Tall coconut</tissue>
    </source>
</reference>
<dbReference type="PANTHER" id="PTHR35132">
    <property type="entry name" value="SERINE/ARGININE REPETITIVE MATRIX-LIKE PROTEIN"/>
    <property type="match status" value="1"/>
</dbReference>
<sequence length="245" mass="26260">MESSADSPRRSSSDSSSSSEFEFWMVGKEPSIPQPHLLTADELFVNGILLPLHHLPPSHPNPNSSTTQLPSEPEPETPPPPPDSSTSPLPTSSSKRWIDIFKAGERKLAQKVRNKERRDSAGNAAELLIHIWPFSRSRSTRNAGTTGNTAKVMVARCKASSTPCSRSNSHGKSSNCRPPPPPPGGGGLPNRDGSGSMVASTLAGPARSGSLGGTASLLNLRRGPREEMEAMRRKEVAVVELECWI</sequence>
<gene>
    <name evidence="2" type="ORF">COCNU_11G003190</name>
</gene>
<comment type="caution">
    <text evidence="2">The sequence shown here is derived from an EMBL/GenBank/DDBJ whole genome shotgun (WGS) entry which is preliminary data.</text>
</comment>
<feature type="region of interest" description="Disordered" evidence="1">
    <location>
        <begin position="54"/>
        <end position="94"/>
    </location>
</feature>
<proteinExistence type="predicted"/>
<dbReference type="PANTHER" id="PTHR35132:SF1">
    <property type="entry name" value="SERINE_ARGININE REPETITIVE MATRIX-LIKE PROTEIN"/>
    <property type="match status" value="1"/>
</dbReference>
<reference evidence="2" key="1">
    <citation type="journal article" date="2017" name="Gigascience">
        <title>The genome draft of coconut (Cocos nucifera).</title>
        <authorList>
            <person name="Xiao Y."/>
            <person name="Xu P."/>
            <person name="Fan H."/>
            <person name="Baudouin L."/>
            <person name="Xia W."/>
            <person name="Bocs S."/>
            <person name="Xu J."/>
            <person name="Li Q."/>
            <person name="Guo A."/>
            <person name="Zhou L."/>
            <person name="Li J."/>
            <person name="Wu Y."/>
            <person name="Ma Z."/>
            <person name="Armero A."/>
            <person name="Issali A.E."/>
            <person name="Liu N."/>
            <person name="Peng M."/>
            <person name="Yang Y."/>
        </authorList>
    </citation>
    <scope>NUCLEOTIDE SEQUENCE</scope>
    <source>
        <tissue evidence="2">Spear leaf of Hainan Tall coconut</tissue>
    </source>
</reference>
<feature type="compositionally biased region" description="Low complexity" evidence="1">
    <location>
        <begin position="54"/>
        <end position="71"/>
    </location>
</feature>
<dbReference type="EMBL" id="CM017882">
    <property type="protein sequence ID" value="KAG1363492.1"/>
    <property type="molecule type" value="Genomic_DNA"/>
</dbReference>
<dbReference type="Proteomes" id="UP000797356">
    <property type="component" value="Chromosome 11"/>
</dbReference>
<dbReference type="AlphaFoldDB" id="A0A8K0INJ4"/>
<dbReference type="OrthoDB" id="1933735at2759"/>
<protein>
    <submittedName>
        <fullName evidence="2">Putative potassium transporter 23</fullName>
    </submittedName>
</protein>
<feature type="region of interest" description="Disordered" evidence="1">
    <location>
        <begin position="161"/>
        <end position="218"/>
    </location>
</feature>
<evidence type="ECO:0000313" key="3">
    <source>
        <dbReference type="Proteomes" id="UP000797356"/>
    </source>
</evidence>
<name>A0A8K0INJ4_COCNU</name>
<feature type="region of interest" description="Disordered" evidence="1">
    <location>
        <begin position="1"/>
        <end position="22"/>
    </location>
</feature>
<accession>A0A8K0INJ4</accession>